<reference evidence="2" key="1">
    <citation type="journal article" date="2023" name="IScience">
        <title>Live-bearing cockroach genome reveals convergent evolutionary mechanisms linked to viviparity in insects and beyond.</title>
        <authorList>
            <person name="Fouks B."/>
            <person name="Harrison M.C."/>
            <person name="Mikhailova A.A."/>
            <person name="Marchal E."/>
            <person name="English S."/>
            <person name="Carruthers M."/>
            <person name="Jennings E.C."/>
            <person name="Chiamaka E.L."/>
            <person name="Frigard R.A."/>
            <person name="Pippel M."/>
            <person name="Attardo G.M."/>
            <person name="Benoit J.B."/>
            <person name="Bornberg-Bauer E."/>
            <person name="Tobe S.S."/>
        </authorList>
    </citation>
    <scope>NUCLEOTIDE SEQUENCE</scope>
    <source>
        <strain evidence="2">Stay&amp;Tobe</strain>
    </source>
</reference>
<gene>
    <name evidence="2" type="ORF">L9F63_020201</name>
</gene>
<protein>
    <submittedName>
        <fullName evidence="2">Uncharacterized protein</fullName>
    </submittedName>
</protein>
<accession>A0AAD7ZT28</accession>
<organism evidence="2 3">
    <name type="scientific">Diploptera punctata</name>
    <name type="common">Pacific beetle cockroach</name>
    <dbReference type="NCBI Taxonomy" id="6984"/>
    <lineage>
        <taxon>Eukaryota</taxon>
        <taxon>Metazoa</taxon>
        <taxon>Ecdysozoa</taxon>
        <taxon>Arthropoda</taxon>
        <taxon>Hexapoda</taxon>
        <taxon>Insecta</taxon>
        <taxon>Pterygota</taxon>
        <taxon>Neoptera</taxon>
        <taxon>Polyneoptera</taxon>
        <taxon>Dictyoptera</taxon>
        <taxon>Blattodea</taxon>
        <taxon>Blaberoidea</taxon>
        <taxon>Blaberidae</taxon>
        <taxon>Diplopterinae</taxon>
        <taxon>Diploptera</taxon>
    </lineage>
</organism>
<feature type="non-terminal residue" evidence="2">
    <location>
        <position position="1"/>
    </location>
</feature>
<keyword evidence="1" id="KW-0812">Transmembrane</keyword>
<comment type="caution">
    <text evidence="2">The sequence shown here is derived from an EMBL/GenBank/DDBJ whole genome shotgun (WGS) entry which is preliminary data.</text>
</comment>
<dbReference type="EMBL" id="JASPKZ010007197">
    <property type="protein sequence ID" value="KAJ9586158.1"/>
    <property type="molecule type" value="Genomic_DNA"/>
</dbReference>
<dbReference type="Proteomes" id="UP001233999">
    <property type="component" value="Unassembled WGS sequence"/>
</dbReference>
<keyword evidence="1" id="KW-1133">Transmembrane helix</keyword>
<feature type="transmembrane region" description="Helical" evidence="1">
    <location>
        <begin position="6"/>
        <end position="30"/>
    </location>
</feature>
<name>A0AAD7ZT28_DIPPU</name>
<dbReference type="AlphaFoldDB" id="A0AAD7ZT28"/>
<sequence>VIATNGALALSVMCSGFSTIVLLIVFFYASSTPSFRWWSRKLTLKAFISPSVFSFLHGFLLEFHFYQDIFPSSVFLDLSAIFRMSNYIIPVIKKNRFCSGKYNPDGTFNARRCRVVLRVVSSVVNSVSVCYVIYRSLARMRKKE</sequence>
<keyword evidence="1" id="KW-0472">Membrane</keyword>
<proteinExistence type="predicted"/>
<evidence type="ECO:0000313" key="2">
    <source>
        <dbReference type="EMBL" id="KAJ9586158.1"/>
    </source>
</evidence>
<keyword evidence="3" id="KW-1185">Reference proteome</keyword>
<reference evidence="2" key="2">
    <citation type="submission" date="2023-05" db="EMBL/GenBank/DDBJ databases">
        <authorList>
            <person name="Fouks B."/>
        </authorList>
    </citation>
    <scope>NUCLEOTIDE SEQUENCE</scope>
    <source>
        <strain evidence="2">Stay&amp;Tobe</strain>
        <tissue evidence="2">Testes</tissue>
    </source>
</reference>
<feature type="non-terminal residue" evidence="2">
    <location>
        <position position="144"/>
    </location>
</feature>
<feature type="transmembrane region" description="Helical" evidence="1">
    <location>
        <begin position="115"/>
        <end position="134"/>
    </location>
</feature>
<evidence type="ECO:0000256" key="1">
    <source>
        <dbReference type="SAM" id="Phobius"/>
    </source>
</evidence>
<evidence type="ECO:0000313" key="3">
    <source>
        <dbReference type="Proteomes" id="UP001233999"/>
    </source>
</evidence>